<dbReference type="PANTHER" id="PTHR24300">
    <property type="entry name" value="CYTOCHROME P450 508A4-RELATED"/>
    <property type="match status" value="1"/>
</dbReference>
<dbReference type="InterPro" id="IPR001128">
    <property type="entry name" value="Cyt_P450"/>
</dbReference>
<evidence type="ECO:0000256" key="9">
    <source>
        <dbReference type="ARBA" id="ARBA00022848"/>
    </source>
</evidence>
<dbReference type="EnsemblMetazoa" id="SSS_5804s_mrna">
    <property type="protein sequence ID" value="KAF7488100.1"/>
    <property type="gene ID" value="SSS_5804"/>
</dbReference>
<dbReference type="GO" id="GO:0020037">
    <property type="term" value="F:heme binding"/>
    <property type="evidence" value="ECO:0007669"/>
    <property type="project" value="InterPro"/>
</dbReference>
<dbReference type="GO" id="GO:0005789">
    <property type="term" value="C:endoplasmic reticulum membrane"/>
    <property type="evidence" value="ECO:0007669"/>
    <property type="project" value="UniProtKB-SubCell"/>
</dbReference>
<dbReference type="OrthoDB" id="6507093at2759"/>
<keyword evidence="19" id="KW-1185">Reference proteome</keyword>
<dbReference type="GO" id="GO:0016712">
    <property type="term" value="F:oxidoreductase activity, acting on paired donors, with incorporation or reduction of molecular oxygen, reduced flavin or flavoprotein as one donor, and incorporation of one atom of oxygen"/>
    <property type="evidence" value="ECO:0007669"/>
    <property type="project" value="TreeGrafter"/>
</dbReference>
<dbReference type="GO" id="GO:0006082">
    <property type="term" value="P:organic acid metabolic process"/>
    <property type="evidence" value="ECO:0007669"/>
    <property type="project" value="TreeGrafter"/>
</dbReference>
<reference evidence="18" key="3">
    <citation type="submission" date="2022-06" db="UniProtKB">
        <authorList>
            <consortium name="EnsemblMetazoa"/>
        </authorList>
    </citation>
    <scope>IDENTIFICATION</scope>
</reference>
<dbReference type="InterPro" id="IPR036396">
    <property type="entry name" value="Cyt_P450_sf"/>
</dbReference>
<dbReference type="EMBL" id="WVUK01000066">
    <property type="protein sequence ID" value="KAF7488100.1"/>
    <property type="molecule type" value="Genomic_DNA"/>
</dbReference>
<gene>
    <name evidence="17" type="ORF">SSS_5804</name>
</gene>
<dbReference type="InterPro" id="IPR017972">
    <property type="entry name" value="Cyt_P450_CS"/>
</dbReference>
<keyword evidence="13 16" id="KW-0472">Membrane</keyword>
<comment type="cofactor">
    <cofactor evidence="1 14">
        <name>heme</name>
        <dbReference type="ChEBI" id="CHEBI:30413"/>
    </cofactor>
</comment>
<keyword evidence="11 14" id="KW-0408">Iron</keyword>
<reference evidence="19" key="1">
    <citation type="journal article" date="2020" name="PLoS Negl. Trop. Dis.">
        <title>High-quality nuclear genome for Sarcoptes scabiei-A critical resource for a neglected parasite.</title>
        <authorList>
            <person name="Korhonen P.K."/>
            <person name="Gasser R.B."/>
            <person name="Ma G."/>
            <person name="Wang T."/>
            <person name="Stroehlein A.J."/>
            <person name="Young N.D."/>
            <person name="Ang C.S."/>
            <person name="Fernando D.D."/>
            <person name="Lu H.C."/>
            <person name="Taylor S."/>
            <person name="Reynolds S.L."/>
            <person name="Mofiz E."/>
            <person name="Najaraj S.H."/>
            <person name="Gowda H."/>
            <person name="Madugundu A."/>
            <person name="Renuse S."/>
            <person name="Holt D."/>
            <person name="Pandey A."/>
            <person name="Papenfuss A.T."/>
            <person name="Fischer K."/>
        </authorList>
    </citation>
    <scope>NUCLEOTIDE SEQUENCE [LARGE SCALE GENOMIC DNA]</scope>
</reference>
<dbReference type="FunFam" id="1.10.630.10:FF:000238">
    <property type="entry name" value="Cytochrome P450 2A6"/>
    <property type="match status" value="1"/>
</dbReference>
<dbReference type="InterPro" id="IPR050182">
    <property type="entry name" value="Cytochrome_P450_fam2"/>
</dbReference>
<keyword evidence="6 14" id="KW-0349">Heme</keyword>
<evidence type="ECO:0000256" key="4">
    <source>
        <dbReference type="ARBA" id="ARBA00004406"/>
    </source>
</evidence>
<comment type="function">
    <text evidence="2">May be involved in the metabolism of insect hormones and in the breakdown of synthetic insecticides.</text>
</comment>
<dbReference type="SUPFAM" id="SSF48264">
    <property type="entry name" value="Cytochrome P450"/>
    <property type="match status" value="1"/>
</dbReference>
<evidence type="ECO:0000256" key="2">
    <source>
        <dbReference type="ARBA" id="ARBA00003690"/>
    </source>
</evidence>
<organism evidence="17">
    <name type="scientific">Sarcoptes scabiei</name>
    <name type="common">Itch mite</name>
    <name type="synonym">Acarus scabiei</name>
    <dbReference type="NCBI Taxonomy" id="52283"/>
    <lineage>
        <taxon>Eukaryota</taxon>
        <taxon>Metazoa</taxon>
        <taxon>Ecdysozoa</taxon>
        <taxon>Arthropoda</taxon>
        <taxon>Chelicerata</taxon>
        <taxon>Arachnida</taxon>
        <taxon>Acari</taxon>
        <taxon>Acariformes</taxon>
        <taxon>Sarcoptiformes</taxon>
        <taxon>Astigmata</taxon>
        <taxon>Psoroptidia</taxon>
        <taxon>Sarcoptoidea</taxon>
        <taxon>Sarcoptidae</taxon>
        <taxon>Sarcoptinae</taxon>
        <taxon>Sarcoptes</taxon>
    </lineage>
</organism>
<protein>
    <submittedName>
        <fullName evidence="17">Cytochrome P450 1A1</fullName>
    </submittedName>
</protein>
<keyword evidence="16" id="KW-0812">Transmembrane</keyword>
<keyword evidence="9" id="KW-0492">Microsome</keyword>
<accession>A0A834VAD0</accession>
<evidence type="ECO:0000256" key="5">
    <source>
        <dbReference type="ARBA" id="ARBA00010617"/>
    </source>
</evidence>
<dbReference type="AlphaFoldDB" id="A0A834VAD0"/>
<keyword evidence="10 15" id="KW-0560">Oxidoreductase</keyword>
<comment type="similarity">
    <text evidence="5 15">Belongs to the cytochrome P450 family.</text>
</comment>
<dbReference type="GO" id="GO:0006805">
    <property type="term" value="P:xenobiotic metabolic process"/>
    <property type="evidence" value="ECO:0007669"/>
    <property type="project" value="TreeGrafter"/>
</dbReference>
<evidence type="ECO:0000313" key="18">
    <source>
        <dbReference type="EnsemblMetazoa" id="KAF7488100.1"/>
    </source>
</evidence>
<keyword evidence="8" id="KW-0256">Endoplasmic reticulum</keyword>
<dbReference type="Pfam" id="PF00067">
    <property type="entry name" value="p450"/>
    <property type="match status" value="1"/>
</dbReference>
<evidence type="ECO:0000256" key="1">
    <source>
        <dbReference type="ARBA" id="ARBA00001971"/>
    </source>
</evidence>
<dbReference type="Proteomes" id="UP000070412">
    <property type="component" value="Unassembled WGS sequence"/>
</dbReference>
<evidence type="ECO:0000256" key="15">
    <source>
        <dbReference type="RuleBase" id="RU000461"/>
    </source>
</evidence>
<reference evidence="17" key="2">
    <citation type="submission" date="2020-01" db="EMBL/GenBank/DDBJ databases">
        <authorList>
            <person name="Korhonen P.K.K."/>
            <person name="Guangxu M.G."/>
            <person name="Wang T.W."/>
            <person name="Stroehlein A.J.S."/>
            <person name="Young N.D."/>
            <person name="Ang C.-S.A."/>
            <person name="Fernando D.W.F."/>
            <person name="Lu H.L."/>
            <person name="Taylor S.T."/>
            <person name="Ehtesham M.E.M."/>
            <person name="Najaraj S.H.N."/>
            <person name="Harsha G.H.G."/>
            <person name="Madugundu A.M."/>
            <person name="Renuse S.R."/>
            <person name="Holt D.H."/>
            <person name="Pandey A.P."/>
            <person name="Papenfuss A.P."/>
            <person name="Gasser R.B.G."/>
            <person name="Fischer K.F."/>
        </authorList>
    </citation>
    <scope>NUCLEOTIDE SEQUENCE</scope>
    <source>
        <strain evidence="17">SSS_KF_BRIS2020</strain>
    </source>
</reference>
<name>A0A834VAD0_SARSC</name>
<dbReference type="GO" id="GO:0005506">
    <property type="term" value="F:iron ion binding"/>
    <property type="evidence" value="ECO:0007669"/>
    <property type="project" value="InterPro"/>
</dbReference>
<evidence type="ECO:0000256" key="7">
    <source>
        <dbReference type="ARBA" id="ARBA00022723"/>
    </source>
</evidence>
<evidence type="ECO:0000256" key="16">
    <source>
        <dbReference type="SAM" id="Phobius"/>
    </source>
</evidence>
<evidence type="ECO:0000256" key="12">
    <source>
        <dbReference type="ARBA" id="ARBA00023033"/>
    </source>
</evidence>
<proteinExistence type="inferred from homology"/>
<dbReference type="PRINTS" id="PR00463">
    <property type="entry name" value="EP450I"/>
</dbReference>
<evidence type="ECO:0000256" key="13">
    <source>
        <dbReference type="ARBA" id="ARBA00023136"/>
    </source>
</evidence>
<dbReference type="Gene3D" id="1.10.630.10">
    <property type="entry name" value="Cytochrome P450"/>
    <property type="match status" value="1"/>
</dbReference>
<feature type="transmembrane region" description="Helical" evidence="16">
    <location>
        <begin position="6"/>
        <end position="27"/>
    </location>
</feature>
<evidence type="ECO:0000256" key="11">
    <source>
        <dbReference type="ARBA" id="ARBA00023004"/>
    </source>
</evidence>
<feature type="binding site" description="axial binding residue" evidence="14">
    <location>
        <position position="432"/>
    </location>
    <ligand>
        <name>heme</name>
        <dbReference type="ChEBI" id="CHEBI:30413"/>
    </ligand>
    <ligandPart>
        <name>Fe</name>
        <dbReference type="ChEBI" id="CHEBI:18248"/>
    </ligandPart>
</feature>
<evidence type="ECO:0000256" key="3">
    <source>
        <dbReference type="ARBA" id="ARBA00004174"/>
    </source>
</evidence>
<dbReference type="PROSITE" id="PS00086">
    <property type="entry name" value="CYTOCHROME_P450"/>
    <property type="match status" value="1"/>
</dbReference>
<evidence type="ECO:0000256" key="6">
    <source>
        <dbReference type="ARBA" id="ARBA00022617"/>
    </source>
</evidence>
<keyword evidence="7 14" id="KW-0479">Metal-binding</keyword>
<dbReference type="InterPro" id="IPR002401">
    <property type="entry name" value="Cyt_P450_E_grp-I"/>
</dbReference>
<keyword evidence="12 15" id="KW-0503">Monooxygenase</keyword>
<evidence type="ECO:0000313" key="17">
    <source>
        <dbReference type="EMBL" id="KAF7488100.1"/>
    </source>
</evidence>
<evidence type="ECO:0000256" key="14">
    <source>
        <dbReference type="PIRSR" id="PIRSR602401-1"/>
    </source>
</evidence>
<evidence type="ECO:0000256" key="10">
    <source>
        <dbReference type="ARBA" id="ARBA00023002"/>
    </source>
</evidence>
<keyword evidence="16" id="KW-1133">Transmembrane helix</keyword>
<sequence>MFWSLTTYLTNNLSSFVLMICLFRYLVLNKRDKRLPKGPMGIPLFGYLPFLGSNPFVTLWKLQKQFGPIYTIQLGEKSVVVLNDWESVRNALRKDSFLGRPFITSFSLWNGIKSLIDENDIGCWREERRFFENFFRTNFDSTCNNLKNLSTDLRSLVLSLKRSAENLKIDIRKEIERYSNHFLFMLIFNRHHHSQRFNLIDSAILLRTILSFYPIWMAKTISKLIDLFNHSNLASFAKFFRNEVKIHSRSIENELSIRDLIDYYILEVHLKQDAAILMSIDKLRANCHVFLSFGNEAFLSSLEWSLILIARFSNHQQSIYDEIMKVIGVKRIPAFKDEHRMPFTVAFINEVLRWRTVLPLNLIRRAIDDTSIMGHFIPKDTLVLANIWAVHHDSKIWDNPSKFNPYRFLTEDGKTLIDHEGFIPFSLGKRSCVAESFVRKWLFIFVVTIVQNFHIKSPNHREEIFDEKFSLTLRPKQNTNLIFHAREERFKEK</sequence>
<evidence type="ECO:0000313" key="19">
    <source>
        <dbReference type="Proteomes" id="UP000070412"/>
    </source>
</evidence>
<dbReference type="PRINTS" id="PR00385">
    <property type="entry name" value="P450"/>
</dbReference>
<dbReference type="PANTHER" id="PTHR24300:SF375">
    <property type="entry name" value="CYTOCHROME P450 FAMILY"/>
    <property type="match status" value="1"/>
</dbReference>
<comment type="subcellular location">
    <subcellularLocation>
        <location evidence="4">Endoplasmic reticulum membrane</location>
        <topology evidence="4">Peripheral membrane protein</topology>
    </subcellularLocation>
    <subcellularLocation>
        <location evidence="3">Microsome membrane</location>
        <topology evidence="3">Peripheral membrane protein</topology>
    </subcellularLocation>
</comment>
<evidence type="ECO:0000256" key="8">
    <source>
        <dbReference type="ARBA" id="ARBA00022824"/>
    </source>
</evidence>